<feature type="domain" description="Putative restriction endonuclease" evidence="1">
    <location>
        <begin position="12"/>
        <end position="188"/>
    </location>
</feature>
<name>A0A7C3PFP1_9CYAN</name>
<dbReference type="AlphaFoldDB" id="A0A7C3PFP1"/>
<dbReference type="PANTHER" id="PTHR34107:SF2">
    <property type="entry name" value="SLL0888 PROTEIN"/>
    <property type="match status" value="1"/>
</dbReference>
<keyword evidence="2" id="KW-0378">Hydrolase</keyword>
<dbReference type="Pfam" id="PF05685">
    <property type="entry name" value="Uma2"/>
    <property type="match status" value="1"/>
</dbReference>
<accession>A0A7C3PFP1</accession>
<keyword evidence="2" id="KW-0255">Endonuclease</keyword>
<dbReference type="InterPro" id="IPR012296">
    <property type="entry name" value="Nuclease_put_TT1808"/>
</dbReference>
<dbReference type="PANTHER" id="PTHR34107">
    <property type="entry name" value="SLL0198 PROTEIN-RELATED"/>
    <property type="match status" value="1"/>
</dbReference>
<dbReference type="CDD" id="cd06260">
    <property type="entry name" value="DUF820-like"/>
    <property type="match status" value="1"/>
</dbReference>
<comment type="caution">
    <text evidence="2">The sequence shown here is derived from an EMBL/GenBank/DDBJ whole genome shotgun (WGS) entry which is preliminary data.</text>
</comment>
<dbReference type="Gene3D" id="3.90.1570.10">
    <property type="entry name" value="tt1808, chain A"/>
    <property type="match status" value="1"/>
</dbReference>
<dbReference type="InterPro" id="IPR008538">
    <property type="entry name" value="Uma2"/>
</dbReference>
<sequence length="199" mass="22349">MTQAKMRFTTLEEYAAVDSSELPEGNYELVNGAIVEMGAENLQNVEIASFLFSVLLQFVPYYLLHRGTEIAVSSRLVTSRFPDLMVLTEKTRAAMNRGQRSLITLEMPAPRLVIEVVSPGEPGSDNYDRDYIEKRQEYAKRGIPEFWLVDPVREVVLVLSLVDSTYKAVEFRGSDCIQSPTFKALNLTAHQILAAGEEP</sequence>
<dbReference type="EMBL" id="DSRU01000226">
    <property type="protein sequence ID" value="HFM99113.1"/>
    <property type="molecule type" value="Genomic_DNA"/>
</dbReference>
<keyword evidence="2" id="KW-0540">Nuclease</keyword>
<dbReference type="InterPro" id="IPR011335">
    <property type="entry name" value="Restrct_endonuc-II-like"/>
</dbReference>
<organism evidence="2">
    <name type="scientific">Oscillatoriales cyanobacterium SpSt-418</name>
    <dbReference type="NCBI Taxonomy" id="2282169"/>
    <lineage>
        <taxon>Bacteria</taxon>
        <taxon>Bacillati</taxon>
        <taxon>Cyanobacteriota</taxon>
        <taxon>Cyanophyceae</taxon>
        <taxon>Oscillatoriophycideae</taxon>
        <taxon>Oscillatoriales</taxon>
    </lineage>
</organism>
<dbReference type="GO" id="GO:0004519">
    <property type="term" value="F:endonuclease activity"/>
    <property type="evidence" value="ECO:0007669"/>
    <property type="project" value="UniProtKB-KW"/>
</dbReference>
<proteinExistence type="predicted"/>
<dbReference type="SUPFAM" id="SSF52980">
    <property type="entry name" value="Restriction endonuclease-like"/>
    <property type="match status" value="1"/>
</dbReference>
<reference evidence="2" key="1">
    <citation type="journal article" date="2020" name="mSystems">
        <title>Genome- and Community-Level Interaction Insights into Carbon Utilization and Element Cycling Functions of Hydrothermarchaeota in Hydrothermal Sediment.</title>
        <authorList>
            <person name="Zhou Z."/>
            <person name="Liu Y."/>
            <person name="Xu W."/>
            <person name="Pan J."/>
            <person name="Luo Z.H."/>
            <person name="Li M."/>
        </authorList>
    </citation>
    <scope>NUCLEOTIDE SEQUENCE [LARGE SCALE GENOMIC DNA]</scope>
    <source>
        <strain evidence="2">SpSt-418</strain>
    </source>
</reference>
<evidence type="ECO:0000313" key="2">
    <source>
        <dbReference type="EMBL" id="HFM99113.1"/>
    </source>
</evidence>
<gene>
    <name evidence="2" type="ORF">ENR64_15415</name>
</gene>
<evidence type="ECO:0000259" key="1">
    <source>
        <dbReference type="Pfam" id="PF05685"/>
    </source>
</evidence>
<protein>
    <submittedName>
        <fullName evidence="2">Uma2 family endonuclease</fullName>
    </submittedName>
</protein>